<evidence type="ECO:0000313" key="1">
    <source>
        <dbReference type="EMBL" id="TRY59557.1"/>
    </source>
</evidence>
<proteinExistence type="predicted"/>
<sequence>MMQRRRNTMENPLMCSSQSQQQHGWIQVSDMRDPSGHWMPYGTPCADHAVWNSKFCMLTDYQMLLMDKEEEMRPYSNRSRMLRRTISVPVETAFPEFHTQLSVSEFFNVRHSFSVVGQLLWILNQILSRRVS</sequence>
<dbReference type="STRING" id="623744.A0A553N2A0"/>
<accession>A0A553N2A0</accession>
<reference evidence="1 2" key="1">
    <citation type="journal article" date="2019" name="Sci. Data">
        <title>Hybrid genome assembly and annotation of Danionella translucida.</title>
        <authorList>
            <person name="Kadobianskyi M."/>
            <person name="Schulze L."/>
            <person name="Schuelke M."/>
            <person name="Judkewitz B."/>
        </authorList>
    </citation>
    <scope>NUCLEOTIDE SEQUENCE [LARGE SCALE GENOMIC DNA]</scope>
    <source>
        <strain evidence="1 2">Bolton</strain>
    </source>
</reference>
<dbReference type="EMBL" id="SRMA01027115">
    <property type="protein sequence ID" value="TRY59557.1"/>
    <property type="molecule type" value="Genomic_DNA"/>
</dbReference>
<protein>
    <submittedName>
        <fullName evidence="1">Uncharacterized protein</fullName>
    </submittedName>
</protein>
<comment type="caution">
    <text evidence="1">The sequence shown here is derived from an EMBL/GenBank/DDBJ whole genome shotgun (WGS) entry which is preliminary data.</text>
</comment>
<organism evidence="1 2">
    <name type="scientific">Danionella cerebrum</name>
    <dbReference type="NCBI Taxonomy" id="2873325"/>
    <lineage>
        <taxon>Eukaryota</taxon>
        <taxon>Metazoa</taxon>
        <taxon>Chordata</taxon>
        <taxon>Craniata</taxon>
        <taxon>Vertebrata</taxon>
        <taxon>Euteleostomi</taxon>
        <taxon>Actinopterygii</taxon>
        <taxon>Neopterygii</taxon>
        <taxon>Teleostei</taxon>
        <taxon>Ostariophysi</taxon>
        <taxon>Cypriniformes</taxon>
        <taxon>Danionidae</taxon>
        <taxon>Danioninae</taxon>
        <taxon>Danionella</taxon>
    </lineage>
</organism>
<gene>
    <name evidence="1" type="ORF">DNTS_012247</name>
</gene>
<keyword evidence="2" id="KW-1185">Reference proteome</keyword>
<name>A0A553N2A0_9TELE</name>
<evidence type="ECO:0000313" key="2">
    <source>
        <dbReference type="Proteomes" id="UP000316079"/>
    </source>
</evidence>
<dbReference type="OrthoDB" id="9893839at2759"/>
<dbReference type="Proteomes" id="UP000316079">
    <property type="component" value="Unassembled WGS sequence"/>
</dbReference>
<dbReference type="AlphaFoldDB" id="A0A553N2A0"/>
<feature type="non-terminal residue" evidence="1">
    <location>
        <position position="132"/>
    </location>
</feature>